<dbReference type="Proteomes" id="UP000199245">
    <property type="component" value="Unassembled WGS sequence"/>
</dbReference>
<name>A0A1G6YBP6_9BRAD</name>
<evidence type="ECO:0000313" key="2">
    <source>
        <dbReference type="Proteomes" id="UP000199245"/>
    </source>
</evidence>
<reference evidence="1 2" key="1">
    <citation type="submission" date="2016-10" db="EMBL/GenBank/DDBJ databases">
        <authorList>
            <person name="de Groot N.N."/>
        </authorList>
    </citation>
    <scope>NUCLEOTIDE SEQUENCE [LARGE SCALE GENOMIC DNA]</scope>
    <source>
        <strain evidence="1 2">R5</strain>
    </source>
</reference>
<evidence type="ECO:0000313" key="1">
    <source>
        <dbReference type="EMBL" id="SDD87798.1"/>
    </source>
</evidence>
<gene>
    <name evidence="1" type="ORF">SAMN05216337_1016136</name>
</gene>
<dbReference type="RefSeq" id="WP_159109512.1">
    <property type="nucleotide sequence ID" value="NZ_CP121669.1"/>
</dbReference>
<dbReference type="EMBL" id="FMZW01000016">
    <property type="protein sequence ID" value="SDD87798.1"/>
    <property type="molecule type" value="Genomic_DNA"/>
</dbReference>
<proteinExistence type="predicted"/>
<organism evidence="1 2">
    <name type="scientific">Bradyrhizobium brasilense</name>
    <dbReference type="NCBI Taxonomy" id="1419277"/>
    <lineage>
        <taxon>Bacteria</taxon>
        <taxon>Pseudomonadati</taxon>
        <taxon>Pseudomonadota</taxon>
        <taxon>Alphaproteobacteria</taxon>
        <taxon>Hyphomicrobiales</taxon>
        <taxon>Nitrobacteraceae</taxon>
        <taxon>Bradyrhizobium</taxon>
    </lineage>
</organism>
<evidence type="ECO:0008006" key="3">
    <source>
        <dbReference type="Google" id="ProtNLM"/>
    </source>
</evidence>
<accession>A0A1G6YBP6</accession>
<sequence>MQQAPLAARSAESSGYVLYFQLASNGTRRACSLTIQAESANEAARIFRENWGTIESMARDGVSTGVVGKTPVSLALS</sequence>
<dbReference type="AlphaFoldDB" id="A0A1G6YBP6"/>
<protein>
    <recommendedName>
        <fullName evidence="3">DUF1488 domain-containing protein</fullName>
    </recommendedName>
</protein>